<dbReference type="EMBL" id="CP011005">
    <property type="protein sequence ID" value="AJT41514.1"/>
    <property type="molecule type" value="Genomic_DNA"/>
</dbReference>
<proteinExistence type="predicted"/>
<keyword evidence="3" id="KW-1185">Reference proteome</keyword>
<feature type="signal peptide" evidence="1">
    <location>
        <begin position="1"/>
        <end position="31"/>
    </location>
</feature>
<gene>
    <name evidence="2" type="ORF">UM93_08285</name>
</gene>
<evidence type="ECO:0008006" key="4">
    <source>
        <dbReference type="Google" id="ProtNLM"/>
    </source>
</evidence>
<evidence type="ECO:0000313" key="2">
    <source>
        <dbReference type="EMBL" id="AJT41514.1"/>
    </source>
</evidence>
<name>A0A0D4BYZ0_9MICC</name>
<feature type="chain" id="PRO_5002274032" description="Secreted protein" evidence="1">
    <location>
        <begin position="32"/>
        <end position="88"/>
    </location>
</feature>
<reference evidence="2 3" key="1">
    <citation type="journal article" date="2015" name="Genome Announc.">
        <title>Complete Genome Sequencing of Protease-Producing Novel Arthrobacter sp. Strain IHBB 11108 Using PacBio Single-Molecule Real-Time Sequencing Technology.</title>
        <authorList>
            <person name="Kiran S."/>
            <person name="Swarnkar M.K."/>
            <person name="Pal M."/>
            <person name="Thakur R."/>
            <person name="Tewari R."/>
            <person name="Singh A.K."/>
            <person name="Gulati A."/>
        </authorList>
    </citation>
    <scope>NUCLEOTIDE SEQUENCE [LARGE SCALE GENOMIC DNA]</scope>
    <source>
        <strain evidence="2 3">IHBB 11108</strain>
    </source>
</reference>
<accession>A0A0D4BYZ0</accession>
<dbReference type="Proteomes" id="UP000061839">
    <property type="component" value="Chromosome"/>
</dbReference>
<protein>
    <recommendedName>
        <fullName evidence="4">Secreted protein</fullName>
    </recommendedName>
</protein>
<keyword evidence="1" id="KW-0732">Signal</keyword>
<evidence type="ECO:0000313" key="3">
    <source>
        <dbReference type="Proteomes" id="UP000061839"/>
    </source>
</evidence>
<organism evidence="2 3">
    <name type="scientific">Psychromicrobium lacuslunae</name>
    <dbReference type="NCBI Taxonomy" id="1618207"/>
    <lineage>
        <taxon>Bacteria</taxon>
        <taxon>Bacillati</taxon>
        <taxon>Actinomycetota</taxon>
        <taxon>Actinomycetes</taxon>
        <taxon>Micrococcales</taxon>
        <taxon>Micrococcaceae</taxon>
        <taxon>Psychromicrobium</taxon>
    </lineage>
</organism>
<dbReference type="KEGG" id="ari:UM93_08285"/>
<dbReference type="HOGENOM" id="CLU_2462419_0_0_11"/>
<evidence type="ECO:0000256" key="1">
    <source>
        <dbReference type="SAM" id="SignalP"/>
    </source>
</evidence>
<dbReference type="AlphaFoldDB" id="A0A0D4BYZ0"/>
<sequence>MRKAIQKTLRVSAASALVIGGLLAGSGAAQAAPIAPAPEVVGVTQTEYFNTSGACNSRWYELTNLGAHCQPCYFGNAVGRWVLTYNMT</sequence>
<dbReference type="PATRIC" id="fig|1618207.4.peg.1677"/>
<dbReference type="RefSeq" id="WP_045074942.1">
    <property type="nucleotide sequence ID" value="NZ_CP011005.1"/>
</dbReference>